<feature type="transmembrane region" description="Helical" evidence="3">
    <location>
        <begin position="280"/>
        <end position="300"/>
    </location>
</feature>
<evidence type="ECO:0000313" key="4">
    <source>
        <dbReference type="Proteomes" id="UP001165740"/>
    </source>
</evidence>
<feature type="compositionally biased region" description="Basic and acidic residues" evidence="2">
    <location>
        <begin position="1"/>
        <end position="11"/>
    </location>
</feature>
<comment type="similarity">
    <text evidence="1">Belongs to the unc-93 family.</text>
</comment>
<evidence type="ECO:0000256" key="3">
    <source>
        <dbReference type="SAM" id="Phobius"/>
    </source>
</evidence>
<feature type="transmembrane region" description="Helical" evidence="3">
    <location>
        <begin position="480"/>
        <end position="501"/>
    </location>
</feature>
<evidence type="ECO:0000256" key="2">
    <source>
        <dbReference type="SAM" id="MobiDB-lite"/>
    </source>
</evidence>
<feature type="transmembrane region" description="Helical" evidence="3">
    <location>
        <begin position="328"/>
        <end position="350"/>
    </location>
</feature>
<sequence>MQAEPLDKSLGTDETSSDFGPQTSSLLPQTRPTDPLEKAVTYGSINDSIKFVEATPTDSSSTEKPTVLYTETQTNAVPPFQTLLVLSLANLLVSTPFNGNQNIQSSINSQGSLGVITLACIYATVLLCAPFASSAIRKLGCKTLLLLHWATNIIYMSANFYPEFYTLLPMSIVTGVTASCIGTVQSLYLTAASDTYIARKKLPKDRQHAVLSIFFGVFFSFAEFSQVSGNLISSLVLFTLSSQPGNMTYIKSSVCGASMCPEANMTTTAFTRPSHTTLDILYGIFVSSEFLGFLLTLSLMPKLRVDSHGVKVGREISGCYRVLLDPRYALMIPIIMGQAMTVMVLFTGFTQAFVSCSLGVEWVGFIMMIFGASAGTFATVANYLARYLGRVVLMITFILIDTGLLLTQLMINTDSKLVLILIVAVAGISEGISQPQFNSIVSMLFRDNLSSAFVAYNMVKCLGFSASLAISSFACLYVRLYLVITLYGLGLIGYIATEILAHKKAVASDRMPLIKDTETQKKADQGDQKPLNKNTGKVVKNMFYRKSSDKVNINYKQENIPET</sequence>
<feature type="transmembrane region" description="Helical" evidence="3">
    <location>
        <begin position="111"/>
        <end position="132"/>
    </location>
</feature>
<dbReference type="InterPro" id="IPR036259">
    <property type="entry name" value="MFS_trans_sf"/>
</dbReference>
<dbReference type="Proteomes" id="UP001165740">
    <property type="component" value="Chromosome 15"/>
</dbReference>
<reference evidence="5" key="1">
    <citation type="submission" date="2025-08" db="UniProtKB">
        <authorList>
            <consortium name="RefSeq"/>
        </authorList>
    </citation>
    <scope>IDENTIFICATION</scope>
</reference>
<name>A0A9W2Z1D4_BIOGL</name>
<feature type="region of interest" description="Disordered" evidence="2">
    <location>
        <begin position="1"/>
        <end position="37"/>
    </location>
</feature>
<dbReference type="AlphaFoldDB" id="A0A9W2Z1D4"/>
<dbReference type="InterPro" id="IPR051951">
    <property type="entry name" value="UNC-93_regulatory"/>
</dbReference>
<feature type="compositionally biased region" description="Polar residues" evidence="2">
    <location>
        <begin position="12"/>
        <end position="32"/>
    </location>
</feature>
<dbReference type="SUPFAM" id="SSF103473">
    <property type="entry name" value="MFS general substrate transporter"/>
    <property type="match status" value="1"/>
</dbReference>
<dbReference type="Gene3D" id="1.20.1250.20">
    <property type="entry name" value="MFS general substrate transporter like domains"/>
    <property type="match status" value="1"/>
</dbReference>
<organism evidence="4 5">
    <name type="scientific">Biomphalaria glabrata</name>
    <name type="common">Bloodfluke planorb</name>
    <name type="synonym">Freshwater snail</name>
    <dbReference type="NCBI Taxonomy" id="6526"/>
    <lineage>
        <taxon>Eukaryota</taxon>
        <taxon>Metazoa</taxon>
        <taxon>Spiralia</taxon>
        <taxon>Lophotrochozoa</taxon>
        <taxon>Mollusca</taxon>
        <taxon>Gastropoda</taxon>
        <taxon>Heterobranchia</taxon>
        <taxon>Euthyneura</taxon>
        <taxon>Panpulmonata</taxon>
        <taxon>Hygrophila</taxon>
        <taxon>Lymnaeoidea</taxon>
        <taxon>Planorbidae</taxon>
        <taxon>Biomphalaria</taxon>
    </lineage>
</organism>
<feature type="transmembrane region" description="Helical" evidence="3">
    <location>
        <begin position="167"/>
        <end position="189"/>
    </location>
</feature>
<keyword evidence="3" id="KW-0472">Membrane</keyword>
<feature type="transmembrane region" description="Helical" evidence="3">
    <location>
        <begin position="454"/>
        <end position="474"/>
    </location>
</feature>
<evidence type="ECO:0000256" key="1">
    <source>
        <dbReference type="ARBA" id="ARBA00009172"/>
    </source>
</evidence>
<feature type="transmembrane region" description="Helical" evidence="3">
    <location>
        <begin position="391"/>
        <end position="411"/>
    </location>
</feature>
<accession>A0A9W2Z1D4</accession>
<keyword evidence="4" id="KW-1185">Reference proteome</keyword>
<evidence type="ECO:0000313" key="5">
    <source>
        <dbReference type="RefSeq" id="XP_055868742.1"/>
    </source>
</evidence>
<dbReference type="RefSeq" id="XP_055868742.1">
    <property type="nucleotide sequence ID" value="XM_056012767.1"/>
</dbReference>
<dbReference type="PANTHER" id="PTHR19444">
    <property type="entry name" value="UNC-93 RELATED"/>
    <property type="match status" value="1"/>
</dbReference>
<dbReference type="OrthoDB" id="78663at2759"/>
<dbReference type="GeneID" id="106075414"/>
<protein>
    <submittedName>
        <fullName evidence="5">Protein unc-93 homolog A-like</fullName>
    </submittedName>
</protein>
<feature type="transmembrane region" description="Helical" evidence="3">
    <location>
        <begin position="210"/>
        <end position="238"/>
    </location>
</feature>
<proteinExistence type="inferred from homology"/>
<dbReference type="OMA" id="PRYALMI"/>
<dbReference type="PANTHER" id="PTHR19444:SF13">
    <property type="entry name" value="PROTEIN UNC-93 HOMOLOG A"/>
    <property type="match status" value="1"/>
</dbReference>
<feature type="transmembrane region" description="Helical" evidence="3">
    <location>
        <begin position="362"/>
        <end position="384"/>
    </location>
</feature>
<gene>
    <name evidence="5" type="primary">LOC106075414</name>
</gene>
<keyword evidence="3" id="KW-1133">Transmembrane helix</keyword>
<keyword evidence="3" id="KW-0812">Transmembrane</keyword>